<dbReference type="AlphaFoldDB" id="A0A3G8GUZ8"/>
<dbReference type="SUPFAM" id="SSF141868">
    <property type="entry name" value="EAL domain-like"/>
    <property type="match status" value="1"/>
</dbReference>
<dbReference type="KEGG" id="cpau:EHF44_00125"/>
<dbReference type="InterPro" id="IPR035919">
    <property type="entry name" value="EAL_sf"/>
</dbReference>
<gene>
    <name evidence="2" type="ORF">EHF44_00125</name>
</gene>
<accession>A0A3G8GUZ8</accession>
<protein>
    <submittedName>
        <fullName evidence="2">EAL domain-containing protein</fullName>
    </submittedName>
</protein>
<geneLocation type="plasmid" evidence="2">
    <name>unnamed1</name>
</geneLocation>
<dbReference type="PANTHER" id="PTHR33121">
    <property type="entry name" value="CYCLIC DI-GMP PHOSPHODIESTERASE PDEF"/>
    <property type="match status" value="1"/>
</dbReference>
<dbReference type="PROSITE" id="PS50883">
    <property type="entry name" value="EAL"/>
    <property type="match status" value="1"/>
</dbReference>
<dbReference type="PANTHER" id="PTHR33121:SF79">
    <property type="entry name" value="CYCLIC DI-GMP PHOSPHODIESTERASE PDED-RELATED"/>
    <property type="match status" value="1"/>
</dbReference>
<sequence length="302" mass="33082">MSRLFETVSKASLERVLRDRRLGPAWRPPKIPAPRFTSADLEAAIEESEIVAYYQPKVDLANATLVGVEALARWKHSHGGVLPASQFMNAVEAHGHARLLDKSMLAQVLLQAKSWQDLDFDLPIALNVQMESLSTFGFLDDLEDAAAAGADISCLTIELTESQIMANPIVSLEVLARLKLMGVTLSIDDFGTGHSTLTKLRDIPFTELKLDRSFVRNAGHEGKAISQSIIEATVSLAHRLGLRIVAEGVEDQADWDYVGAIGCDVAQGYFVAKPMPAEQVQSWAELWSTKQHAHLRPDESGS</sequence>
<dbReference type="EMBL" id="CP033968">
    <property type="protein sequence ID" value="AZG11934.1"/>
    <property type="molecule type" value="Genomic_DNA"/>
</dbReference>
<dbReference type="GO" id="GO:0071111">
    <property type="term" value="F:cyclic-guanylate-specific phosphodiesterase activity"/>
    <property type="evidence" value="ECO:0007669"/>
    <property type="project" value="InterPro"/>
</dbReference>
<dbReference type="Proteomes" id="UP000270411">
    <property type="component" value="Plasmid unnamed1"/>
</dbReference>
<dbReference type="CDD" id="cd01948">
    <property type="entry name" value="EAL"/>
    <property type="match status" value="1"/>
</dbReference>
<evidence type="ECO:0000313" key="2">
    <source>
        <dbReference type="EMBL" id="AZG11934.1"/>
    </source>
</evidence>
<feature type="domain" description="EAL" evidence="1">
    <location>
        <begin position="34"/>
        <end position="288"/>
    </location>
</feature>
<dbReference type="OrthoDB" id="9813903at2"/>
<reference evidence="3" key="1">
    <citation type="submission" date="2018-11" db="EMBL/GenBank/DDBJ databases">
        <title>FDA dAtabase for Regulatory Grade micrObial Sequences (FDA-ARGOS): Supporting development and validation of Infectious Disease Dx tests.</title>
        <authorList>
            <person name="Goldberg B."/>
            <person name="Campos J."/>
            <person name="Tallon L."/>
            <person name="Sadzewicz L."/>
            <person name="Zhao X."/>
            <person name="Vavikolanu K."/>
            <person name="Mehta A."/>
            <person name="Aluvathingal J."/>
            <person name="Nadendla S."/>
            <person name="Geyer C."/>
            <person name="Nandy P."/>
            <person name="Yan Y."/>
            <person name="Sichtig H."/>
        </authorList>
    </citation>
    <scope>NUCLEOTIDE SEQUENCE [LARGE SCALE GENOMIC DNA]</scope>
    <source>
        <strain evidence="3">FDAARGOS_614</strain>
        <plasmid evidence="3">unnamed1</plasmid>
    </source>
</reference>
<dbReference type="Pfam" id="PF00563">
    <property type="entry name" value="EAL"/>
    <property type="match status" value="1"/>
</dbReference>
<evidence type="ECO:0000259" key="1">
    <source>
        <dbReference type="PROSITE" id="PS50883"/>
    </source>
</evidence>
<name>A0A3G8GUZ8_9BURK</name>
<organism evidence="2 3">
    <name type="scientific">Cupriavidus pauculus</name>
    <dbReference type="NCBI Taxonomy" id="82633"/>
    <lineage>
        <taxon>Bacteria</taxon>
        <taxon>Pseudomonadati</taxon>
        <taxon>Pseudomonadota</taxon>
        <taxon>Betaproteobacteria</taxon>
        <taxon>Burkholderiales</taxon>
        <taxon>Burkholderiaceae</taxon>
        <taxon>Cupriavidus</taxon>
    </lineage>
</organism>
<dbReference type="InterPro" id="IPR050706">
    <property type="entry name" value="Cyclic-di-GMP_PDE-like"/>
</dbReference>
<dbReference type="InterPro" id="IPR001633">
    <property type="entry name" value="EAL_dom"/>
</dbReference>
<evidence type="ECO:0000313" key="3">
    <source>
        <dbReference type="Proteomes" id="UP000270411"/>
    </source>
</evidence>
<dbReference type="Gene3D" id="3.20.20.450">
    <property type="entry name" value="EAL domain"/>
    <property type="match status" value="1"/>
</dbReference>
<dbReference type="SMART" id="SM00052">
    <property type="entry name" value="EAL"/>
    <property type="match status" value="1"/>
</dbReference>
<proteinExistence type="predicted"/>
<keyword evidence="2" id="KW-0614">Plasmid</keyword>